<feature type="transmembrane region" description="Helical" evidence="1">
    <location>
        <begin position="86"/>
        <end position="105"/>
    </location>
</feature>
<dbReference type="VEuPathDB" id="CryptoDB:GNI_115700"/>
<dbReference type="Proteomes" id="UP000019763">
    <property type="component" value="Unassembled WGS sequence"/>
</dbReference>
<proteinExistence type="predicted"/>
<dbReference type="GeneID" id="22914114"/>
<sequence length="175" mass="18641">MGPGGMGTNVIAIGPDGTDVIGIGHRQTSAASSTASEGIRYILPDSCTAQLVKLGCALAWTGLGLTLTTAGTSICRWLSGHAAQGLFGILGAVLLGSSIILVALFTTRPSAFWRSKKIRLFHKLIAIPLITPSVLYIVQFAVILAKIDEDNSIWWDHWAAAKGHDYKLVTIPFRI</sequence>
<comment type="caution">
    <text evidence="2">The sequence shown here is derived from an EMBL/GenBank/DDBJ whole genome shotgun (WGS) entry which is preliminary data.</text>
</comment>
<name>A0A023B2Z5_GRENI</name>
<protein>
    <submittedName>
        <fullName evidence="2">Transmembrane protein</fullName>
    </submittedName>
</protein>
<reference evidence="2" key="1">
    <citation type="submission" date="2013-12" db="EMBL/GenBank/DDBJ databases">
        <authorList>
            <person name="Omoto C.K."/>
            <person name="Sibley D."/>
            <person name="Venepally P."/>
            <person name="Hadjithomas M."/>
            <person name="Karamycheva S."/>
            <person name="Brunk B."/>
            <person name="Roos D."/>
            <person name="Caler E."/>
            <person name="Lorenzi H."/>
        </authorList>
    </citation>
    <scope>NUCLEOTIDE SEQUENCE</scope>
</reference>
<keyword evidence="1" id="KW-1133">Transmembrane helix</keyword>
<keyword evidence="1 2" id="KW-0812">Transmembrane</keyword>
<accession>A0A023B2Z5</accession>
<dbReference type="RefSeq" id="XP_011131693.1">
    <property type="nucleotide sequence ID" value="XM_011133391.1"/>
</dbReference>
<keyword evidence="1" id="KW-0472">Membrane</keyword>
<gene>
    <name evidence="2" type="ORF">GNI_115700</name>
</gene>
<organism evidence="2 3">
    <name type="scientific">Gregarina niphandrodes</name>
    <name type="common">Septate eugregarine</name>
    <dbReference type="NCBI Taxonomy" id="110365"/>
    <lineage>
        <taxon>Eukaryota</taxon>
        <taxon>Sar</taxon>
        <taxon>Alveolata</taxon>
        <taxon>Apicomplexa</taxon>
        <taxon>Conoidasida</taxon>
        <taxon>Gregarinasina</taxon>
        <taxon>Eugregarinorida</taxon>
        <taxon>Gregarinidae</taxon>
        <taxon>Gregarina</taxon>
    </lineage>
</organism>
<keyword evidence="3" id="KW-1185">Reference proteome</keyword>
<dbReference type="EMBL" id="AFNH02000860">
    <property type="protein sequence ID" value="EZG55242.1"/>
    <property type="molecule type" value="Genomic_DNA"/>
</dbReference>
<evidence type="ECO:0000313" key="2">
    <source>
        <dbReference type="EMBL" id="EZG55242.1"/>
    </source>
</evidence>
<feature type="transmembrane region" description="Helical" evidence="1">
    <location>
        <begin position="125"/>
        <end position="145"/>
    </location>
</feature>
<evidence type="ECO:0000313" key="3">
    <source>
        <dbReference type="Proteomes" id="UP000019763"/>
    </source>
</evidence>
<evidence type="ECO:0000256" key="1">
    <source>
        <dbReference type="SAM" id="Phobius"/>
    </source>
</evidence>
<dbReference type="AlphaFoldDB" id="A0A023B2Z5"/>